<accession>A0AAD1U0Y7</accession>
<evidence type="ECO:0000313" key="2">
    <source>
        <dbReference type="Proteomes" id="UP001295684"/>
    </source>
</evidence>
<dbReference type="AlphaFoldDB" id="A0AAD1U0Y7"/>
<reference evidence="1" key="1">
    <citation type="submission" date="2023-07" db="EMBL/GenBank/DDBJ databases">
        <authorList>
            <consortium name="AG Swart"/>
            <person name="Singh M."/>
            <person name="Singh A."/>
            <person name="Seah K."/>
            <person name="Emmerich C."/>
        </authorList>
    </citation>
    <scope>NUCLEOTIDE SEQUENCE</scope>
    <source>
        <strain evidence="1">DP1</strain>
    </source>
</reference>
<proteinExistence type="predicted"/>
<organism evidence="1 2">
    <name type="scientific">Euplotes crassus</name>
    <dbReference type="NCBI Taxonomy" id="5936"/>
    <lineage>
        <taxon>Eukaryota</taxon>
        <taxon>Sar</taxon>
        <taxon>Alveolata</taxon>
        <taxon>Ciliophora</taxon>
        <taxon>Intramacronucleata</taxon>
        <taxon>Spirotrichea</taxon>
        <taxon>Hypotrichia</taxon>
        <taxon>Euplotida</taxon>
        <taxon>Euplotidae</taxon>
        <taxon>Moneuplotes</taxon>
    </lineage>
</organism>
<comment type="caution">
    <text evidence="1">The sequence shown here is derived from an EMBL/GenBank/DDBJ whole genome shotgun (WGS) entry which is preliminary data.</text>
</comment>
<dbReference type="Proteomes" id="UP001295684">
    <property type="component" value="Unassembled WGS sequence"/>
</dbReference>
<dbReference type="EMBL" id="CAMPGE010000580">
    <property type="protein sequence ID" value="CAI2359330.1"/>
    <property type="molecule type" value="Genomic_DNA"/>
</dbReference>
<protein>
    <submittedName>
        <fullName evidence="1">Uncharacterized protein</fullName>
    </submittedName>
</protein>
<sequence>MNRRRRLAFDDQMFSKEPFRKRTQRKKKSIDPIKDWKSSVKTYIRKNSLAEYLDDYNCDPREALREKMEVFYSDCKNYSYKLRRFFKKKPCRKNEKWMSFEGPKLQSNFRGNHKASLNWKKISDFVLYKPKKNELLKTLVNKQLRTNVKLKRIQYKKRAHKTKVDDQVSVMHSETSETNKFLNESLKDLKQSFCKKKYHMRVKYKGKSEEKKLFKKTIGTQSLIYEQRTRPGKRNVKENIKNQLDQKQSSTKKLTDLLKTQESLWRKSRRRQSTGQNAYAYLRESLKPRRKFKPLLSRNNSIIPDETETLLPKETQLQISTKVSKLRKSLEYLKQNVKTSASLINSPNPVIQKSMFKQDRKSDGQDIQTCPATNPLYLPKKYKKVWMDESFSLTLIDQPSLPSAIRSPVS</sequence>
<evidence type="ECO:0000313" key="1">
    <source>
        <dbReference type="EMBL" id="CAI2359330.1"/>
    </source>
</evidence>
<name>A0AAD1U0Y7_EUPCR</name>
<gene>
    <name evidence="1" type="ORF">ECRASSUSDP1_LOCUS618</name>
</gene>
<keyword evidence="2" id="KW-1185">Reference proteome</keyword>